<dbReference type="SMART" id="SM00448">
    <property type="entry name" value="REC"/>
    <property type="match status" value="1"/>
</dbReference>
<protein>
    <submittedName>
        <fullName evidence="4">Response regulator</fullName>
    </submittedName>
</protein>
<dbReference type="InterPro" id="IPR029787">
    <property type="entry name" value="Nucleotide_cyclase"/>
</dbReference>
<feature type="domain" description="Response regulatory" evidence="3">
    <location>
        <begin position="14"/>
        <end position="132"/>
    </location>
</feature>
<dbReference type="Pfam" id="PF00990">
    <property type="entry name" value="GGDEF"/>
    <property type="match status" value="1"/>
</dbReference>
<keyword evidence="5" id="KW-1185">Reference proteome</keyword>
<dbReference type="Proteomes" id="UP000657372">
    <property type="component" value="Unassembled WGS sequence"/>
</dbReference>
<accession>A0ABS0EPD8</accession>
<evidence type="ECO:0000313" key="5">
    <source>
        <dbReference type="Proteomes" id="UP000657372"/>
    </source>
</evidence>
<dbReference type="InterPro" id="IPR011006">
    <property type="entry name" value="CheY-like_superfamily"/>
</dbReference>
<evidence type="ECO:0000313" key="4">
    <source>
        <dbReference type="EMBL" id="MBF8176651.1"/>
    </source>
</evidence>
<dbReference type="SUPFAM" id="SSF52172">
    <property type="entry name" value="CheY-like"/>
    <property type="match status" value="1"/>
</dbReference>
<evidence type="ECO:0000256" key="2">
    <source>
        <dbReference type="PROSITE-ProRule" id="PRU00169"/>
    </source>
</evidence>
<keyword evidence="1 2" id="KW-0597">Phosphoprotein</keyword>
<dbReference type="PANTHER" id="PTHR44591">
    <property type="entry name" value="STRESS RESPONSE REGULATOR PROTEIN 1"/>
    <property type="match status" value="1"/>
</dbReference>
<dbReference type="InterPro" id="IPR050595">
    <property type="entry name" value="Bact_response_regulator"/>
</dbReference>
<dbReference type="PANTHER" id="PTHR44591:SF3">
    <property type="entry name" value="RESPONSE REGULATORY DOMAIN-CONTAINING PROTEIN"/>
    <property type="match status" value="1"/>
</dbReference>
<organism evidence="4 5">
    <name type="scientific">Herminiimonas contaminans</name>
    <dbReference type="NCBI Taxonomy" id="1111140"/>
    <lineage>
        <taxon>Bacteria</taxon>
        <taxon>Pseudomonadati</taxon>
        <taxon>Pseudomonadota</taxon>
        <taxon>Betaproteobacteria</taxon>
        <taxon>Burkholderiales</taxon>
        <taxon>Oxalobacteraceae</taxon>
        <taxon>Herminiimonas</taxon>
    </lineage>
</organism>
<dbReference type="EMBL" id="JADOEL010000002">
    <property type="protein sequence ID" value="MBF8176651.1"/>
    <property type="molecule type" value="Genomic_DNA"/>
</dbReference>
<dbReference type="RefSeq" id="WP_195874643.1">
    <property type="nucleotide sequence ID" value="NZ_JADOEL010000002.1"/>
</dbReference>
<proteinExistence type="predicted"/>
<comment type="caution">
    <text evidence="4">The sequence shown here is derived from an EMBL/GenBank/DDBJ whole genome shotgun (WGS) entry which is preliminary data.</text>
</comment>
<sequence>MLTDTPAALSLKPRILIADDSRIVRATLIKHIEGMFEFREALDGEQAWEALLIDPSIRVVISDLTMPKLDGYGLLKRIRASKIGRIRNMPVVVVSGSDEQAERDRAKAAGATDLITKGIGTAQLLSRLDILSKLVSTQNEFERGLEALVHSSDVGDHVELPSPQEWAQRAEEMRSNAARQNRNFVILNACIGLKHPELDGYPASPPFSVINAIGQLLHRTVRQTDCVARTGENEFTIATGSIHFDSARNFAERVCRAIANANLIGDGQMDLIASCGVVSIAECASAAAEDMLNDMRQLAGERALLGLQKGVTGVIGNEEERLLQQGESLLTQSLLEQQEKAADLAIDLATLLRWIKEGKEEQVLLHINKLSVELQPLLNLLLSRQKAGMP</sequence>
<name>A0ABS0EPD8_9BURK</name>
<gene>
    <name evidence="4" type="ORF">IXC47_03030</name>
</gene>
<dbReference type="Pfam" id="PF00072">
    <property type="entry name" value="Response_reg"/>
    <property type="match status" value="1"/>
</dbReference>
<dbReference type="SUPFAM" id="SSF55073">
    <property type="entry name" value="Nucleotide cyclase"/>
    <property type="match status" value="1"/>
</dbReference>
<evidence type="ECO:0000256" key="1">
    <source>
        <dbReference type="ARBA" id="ARBA00022553"/>
    </source>
</evidence>
<dbReference type="InterPro" id="IPR043128">
    <property type="entry name" value="Rev_trsase/Diguanyl_cyclase"/>
</dbReference>
<feature type="modified residue" description="4-aspartylphosphate" evidence="2">
    <location>
        <position position="63"/>
    </location>
</feature>
<evidence type="ECO:0000259" key="3">
    <source>
        <dbReference type="PROSITE" id="PS50110"/>
    </source>
</evidence>
<dbReference type="Gene3D" id="3.30.70.270">
    <property type="match status" value="1"/>
</dbReference>
<dbReference type="Gene3D" id="3.40.50.2300">
    <property type="match status" value="1"/>
</dbReference>
<dbReference type="PROSITE" id="PS50110">
    <property type="entry name" value="RESPONSE_REGULATORY"/>
    <property type="match status" value="1"/>
</dbReference>
<dbReference type="InterPro" id="IPR000160">
    <property type="entry name" value="GGDEF_dom"/>
</dbReference>
<dbReference type="InterPro" id="IPR001789">
    <property type="entry name" value="Sig_transdc_resp-reg_receiver"/>
</dbReference>
<reference evidence="4 5" key="1">
    <citation type="submission" date="2020-11" db="EMBL/GenBank/DDBJ databases">
        <title>WGS of Herminiimonas contaminans strain Marseille-Q4544 isolated from planarians Schmidtea mediterranea.</title>
        <authorList>
            <person name="Kangale L."/>
        </authorList>
    </citation>
    <scope>NUCLEOTIDE SEQUENCE [LARGE SCALE GENOMIC DNA]</scope>
    <source>
        <strain evidence="4 5">Marseille-Q4544</strain>
    </source>
</reference>